<evidence type="ECO:0000256" key="9">
    <source>
        <dbReference type="ARBA" id="ARBA00048781"/>
    </source>
</evidence>
<dbReference type="InterPro" id="IPR029001">
    <property type="entry name" value="ITPase-like_fam"/>
</dbReference>
<evidence type="ECO:0000256" key="4">
    <source>
        <dbReference type="ARBA" id="ARBA00022801"/>
    </source>
</evidence>
<comment type="similarity">
    <text evidence="10">Belongs to the YjjX NTPase family.</text>
</comment>
<dbReference type="EMBL" id="BNJG01000001">
    <property type="protein sequence ID" value="GHO53557.1"/>
    <property type="molecule type" value="Genomic_DNA"/>
</dbReference>
<keyword evidence="5 10" id="KW-0460">Magnesium</keyword>
<evidence type="ECO:0000256" key="3">
    <source>
        <dbReference type="ARBA" id="ARBA00022741"/>
    </source>
</evidence>
<evidence type="ECO:0000259" key="11">
    <source>
        <dbReference type="Pfam" id="PF01931"/>
    </source>
</evidence>
<dbReference type="InterPro" id="IPR026533">
    <property type="entry name" value="NTPase/PRRC1"/>
</dbReference>
<dbReference type="SUPFAM" id="SSF52972">
    <property type="entry name" value="ITPase-like"/>
    <property type="match status" value="1"/>
</dbReference>
<evidence type="ECO:0000313" key="12">
    <source>
        <dbReference type="EMBL" id="GHO53557.1"/>
    </source>
</evidence>
<comment type="caution">
    <text evidence="10">Lacks conserved residue(s) required for the propagation of feature annotation.</text>
</comment>
<feature type="domain" description="Non-canonical purine NTP phosphatase/PRRC1" evidence="11">
    <location>
        <begin position="13"/>
        <end position="175"/>
    </location>
</feature>
<comment type="cofactor">
    <cofactor evidence="1">
        <name>Mn(2+)</name>
        <dbReference type="ChEBI" id="CHEBI:29035"/>
    </cofactor>
</comment>
<feature type="binding site" evidence="10">
    <location>
        <begin position="73"/>
        <end position="74"/>
    </location>
    <ligand>
        <name>substrate</name>
    </ligand>
</feature>
<comment type="catalytic activity">
    <reaction evidence="8 10">
        <text>ITP + H2O = IDP + phosphate + H(+)</text>
        <dbReference type="Rhea" id="RHEA:28330"/>
        <dbReference type="ChEBI" id="CHEBI:15377"/>
        <dbReference type="ChEBI" id="CHEBI:15378"/>
        <dbReference type="ChEBI" id="CHEBI:43474"/>
        <dbReference type="ChEBI" id="CHEBI:58280"/>
        <dbReference type="ChEBI" id="CHEBI:61402"/>
        <dbReference type="EC" id="3.6.1.73"/>
    </reaction>
</comment>
<comment type="subunit">
    <text evidence="10">Homodimer.</text>
</comment>
<dbReference type="PANTHER" id="PTHR34699:SF2">
    <property type="entry name" value="NON-CANONICAL PURINE NTP PHOSPHATASE_PRRC1 DOMAIN-CONTAINING PROTEIN"/>
    <property type="match status" value="1"/>
</dbReference>
<evidence type="ECO:0000256" key="6">
    <source>
        <dbReference type="ARBA" id="ARBA00023080"/>
    </source>
</evidence>
<reference evidence="12 13" key="1">
    <citation type="journal article" date="2021" name="Int. J. Syst. Evol. Microbiol.">
        <title>Reticulibacter mediterranei gen. nov., sp. nov., within the new family Reticulibacteraceae fam. nov., and Ktedonospora formicarum gen. nov., sp. nov., Ktedonobacter robiniae sp. nov., Dictyobacter formicarum sp. nov. and Dictyobacter arantiisoli sp. nov., belonging to the class Ktedonobacteria.</title>
        <authorList>
            <person name="Yabe S."/>
            <person name="Zheng Y."/>
            <person name="Wang C.M."/>
            <person name="Sakai Y."/>
            <person name="Abe K."/>
            <person name="Yokota A."/>
            <person name="Donadio S."/>
            <person name="Cavaletti L."/>
            <person name="Monciardini P."/>
        </authorList>
    </citation>
    <scope>NUCLEOTIDE SEQUENCE [LARGE SCALE GENOMIC DNA]</scope>
    <source>
        <strain evidence="12 13">SOSP1-30</strain>
    </source>
</reference>
<sequence length="183" mass="20223">MQEMHPVMRVAVGSHNPVKVEAVRQAFERVWPEQAWEVQGVEVPSGVSNQPMSDEESIRGARNRANGAISALDADYGVGLEGGMQHTGDQWLDCGWIAVIDRQERRGLGSTIKMVVPERMVKMIHEGLELGEVIDIVFERQNSKQAEGHFGLMTRNALTRTSGYADGVVAALARFAQPHLFTE</sequence>
<proteinExistence type="inferred from homology"/>
<comment type="catalytic activity">
    <reaction evidence="9 10">
        <text>XTP + H2O = XDP + phosphate + H(+)</text>
        <dbReference type="Rhea" id="RHEA:28406"/>
        <dbReference type="ChEBI" id="CHEBI:15377"/>
        <dbReference type="ChEBI" id="CHEBI:15378"/>
        <dbReference type="ChEBI" id="CHEBI:43474"/>
        <dbReference type="ChEBI" id="CHEBI:59884"/>
        <dbReference type="ChEBI" id="CHEBI:61314"/>
        <dbReference type="EC" id="3.6.1.73"/>
    </reaction>
</comment>
<dbReference type="InterPro" id="IPR050299">
    <property type="entry name" value="YjjX_NTPase"/>
</dbReference>
<evidence type="ECO:0000256" key="5">
    <source>
        <dbReference type="ARBA" id="ARBA00022842"/>
    </source>
</evidence>
<keyword evidence="4 10" id="KW-0378">Hydrolase</keyword>
<comment type="function">
    <text evidence="10">Phosphatase that hydrolyzes non-canonical purine nucleotides such as XTP and ITP to their respective diphosphate derivatives. Probably excludes non-canonical purines from DNA/RNA precursor pool, thus preventing their incorporation into DNA/RNA and avoiding chromosomal lesions.</text>
</comment>
<accession>A0ABQ3ULK2</accession>
<feature type="binding site" evidence="10">
    <location>
        <position position="73"/>
    </location>
    <ligand>
        <name>Mg(2+)</name>
        <dbReference type="ChEBI" id="CHEBI:18420"/>
    </ligand>
</feature>
<evidence type="ECO:0000256" key="2">
    <source>
        <dbReference type="ARBA" id="ARBA00022723"/>
    </source>
</evidence>
<keyword evidence="7 10" id="KW-0464">Manganese</keyword>
<comment type="caution">
    <text evidence="12">The sequence shown here is derived from an EMBL/GenBank/DDBJ whole genome shotgun (WGS) entry which is preliminary data.</text>
</comment>
<keyword evidence="3 10" id="KW-0547">Nucleotide-binding</keyword>
<keyword evidence="2 10" id="KW-0479">Metal-binding</keyword>
<organism evidence="12 13">
    <name type="scientific">Ktedonobacter robiniae</name>
    <dbReference type="NCBI Taxonomy" id="2778365"/>
    <lineage>
        <taxon>Bacteria</taxon>
        <taxon>Bacillati</taxon>
        <taxon>Chloroflexota</taxon>
        <taxon>Ktedonobacteria</taxon>
        <taxon>Ktedonobacterales</taxon>
        <taxon>Ktedonobacteraceae</taxon>
        <taxon>Ktedonobacter</taxon>
    </lineage>
</organism>
<dbReference type="RefSeq" id="WP_201370372.1">
    <property type="nucleotide sequence ID" value="NZ_BNJG01000001.1"/>
</dbReference>
<evidence type="ECO:0000256" key="10">
    <source>
        <dbReference type="HAMAP-Rule" id="MF_00648"/>
    </source>
</evidence>
<evidence type="ECO:0000256" key="8">
    <source>
        <dbReference type="ARBA" id="ARBA00048174"/>
    </source>
</evidence>
<name>A0ABQ3ULK2_9CHLR</name>
<evidence type="ECO:0000313" key="13">
    <source>
        <dbReference type="Proteomes" id="UP000654345"/>
    </source>
</evidence>
<dbReference type="EC" id="3.6.1.73" evidence="10"/>
<gene>
    <name evidence="12" type="ORF">KSB_20320</name>
</gene>
<dbReference type="Proteomes" id="UP000654345">
    <property type="component" value="Unassembled WGS sequence"/>
</dbReference>
<evidence type="ECO:0000256" key="7">
    <source>
        <dbReference type="ARBA" id="ARBA00023211"/>
    </source>
</evidence>
<keyword evidence="6 10" id="KW-0546">Nucleotide metabolism</keyword>
<comment type="cofactor">
    <cofactor evidence="10">
        <name>Mg(2+)</name>
        <dbReference type="ChEBI" id="CHEBI:18420"/>
    </cofactor>
    <cofactor evidence="10">
        <name>Mn(2+)</name>
        <dbReference type="ChEBI" id="CHEBI:29035"/>
    </cofactor>
    <text evidence="10">Binds 1 divalent metal cation per subunit; can use either Mg(2+) or Mn(2+).</text>
</comment>
<dbReference type="Gene3D" id="3.90.950.10">
    <property type="match status" value="1"/>
</dbReference>
<protein>
    <recommendedName>
        <fullName evidence="10">Probable inosine/xanthosine triphosphatase</fullName>
        <shortName evidence="10">ITPase/XTPase</shortName>
        <ecNumber evidence="10">3.6.1.73</ecNumber>
    </recommendedName>
    <alternativeName>
        <fullName evidence="10">Non-canonical purine NTP phosphatase</fullName>
    </alternativeName>
    <alternativeName>
        <fullName evidence="10">Non-standard purine NTP phosphatase</fullName>
    </alternativeName>
    <alternativeName>
        <fullName evidence="10">Nucleoside-triphosphate phosphatase</fullName>
        <shortName evidence="10">NTPase</shortName>
    </alternativeName>
</protein>
<dbReference type="InterPro" id="IPR002786">
    <property type="entry name" value="Non_canon_purine_NTPase"/>
</dbReference>
<dbReference type="NCBIfam" id="TIGR00258">
    <property type="entry name" value="inosine/xanthosine triphosphatase"/>
    <property type="match status" value="1"/>
</dbReference>
<keyword evidence="13" id="KW-1185">Reference proteome</keyword>
<dbReference type="Pfam" id="PF01931">
    <property type="entry name" value="NTPase_I-T"/>
    <property type="match status" value="1"/>
</dbReference>
<dbReference type="HAMAP" id="MF_00648">
    <property type="entry name" value="Non_canon_purine_NTPase_YjjX"/>
    <property type="match status" value="1"/>
</dbReference>
<evidence type="ECO:0000256" key="1">
    <source>
        <dbReference type="ARBA" id="ARBA00001936"/>
    </source>
</evidence>
<dbReference type="PANTHER" id="PTHR34699">
    <property type="match status" value="1"/>
</dbReference>